<comment type="caution">
    <text evidence="2">The sequence shown here is derived from an EMBL/GenBank/DDBJ whole genome shotgun (WGS) entry which is preliminary data.</text>
</comment>
<dbReference type="EMBL" id="VSRR010131650">
    <property type="protein sequence ID" value="MPD02491.1"/>
    <property type="molecule type" value="Genomic_DNA"/>
</dbReference>
<evidence type="ECO:0000313" key="2">
    <source>
        <dbReference type="EMBL" id="MPD02491.1"/>
    </source>
</evidence>
<accession>A0A5B7K0A9</accession>
<protein>
    <submittedName>
        <fullName evidence="2">Uncharacterized protein</fullName>
    </submittedName>
</protein>
<gene>
    <name evidence="2" type="ORF">E2C01_098078</name>
</gene>
<feature type="compositionally biased region" description="Basic and acidic residues" evidence="1">
    <location>
        <begin position="1"/>
        <end position="21"/>
    </location>
</feature>
<reference evidence="2 3" key="1">
    <citation type="submission" date="2019-05" db="EMBL/GenBank/DDBJ databases">
        <title>Another draft genome of Portunus trituberculatus and its Hox gene families provides insights of decapod evolution.</title>
        <authorList>
            <person name="Jeong J.-H."/>
            <person name="Song I."/>
            <person name="Kim S."/>
            <person name="Choi T."/>
            <person name="Kim D."/>
            <person name="Ryu S."/>
            <person name="Kim W."/>
        </authorList>
    </citation>
    <scope>NUCLEOTIDE SEQUENCE [LARGE SCALE GENOMIC DNA]</scope>
    <source>
        <tissue evidence="2">Muscle</tissue>
    </source>
</reference>
<evidence type="ECO:0000313" key="3">
    <source>
        <dbReference type="Proteomes" id="UP000324222"/>
    </source>
</evidence>
<evidence type="ECO:0000256" key="1">
    <source>
        <dbReference type="SAM" id="MobiDB-lite"/>
    </source>
</evidence>
<proteinExistence type="predicted"/>
<feature type="region of interest" description="Disordered" evidence="1">
    <location>
        <begin position="1"/>
        <end position="47"/>
    </location>
</feature>
<name>A0A5B7K0A9_PORTR</name>
<dbReference type="AlphaFoldDB" id="A0A5B7K0A9"/>
<organism evidence="2 3">
    <name type="scientific">Portunus trituberculatus</name>
    <name type="common">Swimming crab</name>
    <name type="synonym">Neptunus trituberculatus</name>
    <dbReference type="NCBI Taxonomy" id="210409"/>
    <lineage>
        <taxon>Eukaryota</taxon>
        <taxon>Metazoa</taxon>
        <taxon>Ecdysozoa</taxon>
        <taxon>Arthropoda</taxon>
        <taxon>Crustacea</taxon>
        <taxon>Multicrustacea</taxon>
        <taxon>Malacostraca</taxon>
        <taxon>Eumalacostraca</taxon>
        <taxon>Eucarida</taxon>
        <taxon>Decapoda</taxon>
        <taxon>Pleocyemata</taxon>
        <taxon>Brachyura</taxon>
        <taxon>Eubrachyura</taxon>
        <taxon>Portunoidea</taxon>
        <taxon>Portunidae</taxon>
        <taxon>Portuninae</taxon>
        <taxon>Portunus</taxon>
    </lineage>
</organism>
<feature type="compositionally biased region" description="Polar residues" evidence="1">
    <location>
        <begin position="22"/>
        <end position="33"/>
    </location>
</feature>
<dbReference type="Proteomes" id="UP000324222">
    <property type="component" value="Unassembled WGS sequence"/>
</dbReference>
<feature type="compositionally biased region" description="Basic and acidic residues" evidence="1">
    <location>
        <begin position="34"/>
        <end position="44"/>
    </location>
</feature>
<keyword evidence="3" id="KW-1185">Reference proteome</keyword>
<sequence length="62" mass="7290">MVLECGKRRSLQEAIDKDGHKNTNFRNMKTSSNEQKREENDCRWDGGSAEGRYWRWAGVTQQ</sequence>